<organism evidence="1 2">
    <name type="scientific">Lucifera butyrica</name>
    <dbReference type="NCBI Taxonomy" id="1351585"/>
    <lineage>
        <taxon>Bacteria</taxon>
        <taxon>Bacillati</taxon>
        <taxon>Bacillota</taxon>
        <taxon>Negativicutes</taxon>
        <taxon>Veillonellales</taxon>
        <taxon>Veillonellaceae</taxon>
        <taxon>Lucifera</taxon>
    </lineage>
</organism>
<dbReference type="EMBL" id="UPPP01000077">
    <property type="protein sequence ID" value="VBB07625.1"/>
    <property type="molecule type" value="Genomic_DNA"/>
</dbReference>
<keyword evidence="2" id="KW-1185">Reference proteome</keyword>
<dbReference type="Gene3D" id="3.60.15.10">
    <property type="entry name" value="Ribonuclease Z/Hydroxyacylglutathione hydrolase-like"/>
    <property type="match status" value="1"/>
</dbReference>
<protein>
    <submittedName>
        <fullName evidence="1">Metallo-beta-lactamase</fullName>
    </submittedName>
</protein>
<accession>A0A498R9F1</accession>
<evidence type="ECO:0000313" key="1">
    <source>
        <dbReference type="EMBL" id="VBB07625.1"/>
    </source>
</evidence>
<sequence>MRIVMDPFNEKVGYKVPSPEADIVTTSHDHYDHNYIETVRGRFTRINTSGVHNSHGVSIQGVPVYHDEAGGTKRGNNIIFTFRVDGLIVCHCGDLGHALSAAQVEAVGPVDVLLVPVGGFYTIDYQTAAKTVEALKPAVTIPMHFKTAAIDMPIAEVDPFLAAMGGGTRLGRQEVELNKQNIGEYSGVLVLNYE</sequence>
<proteinExistence type="predicted"/>
<dbReference type="PANTHER" id="PTHR42967:SF1">
    <property type="entry name" value="MBL FOLD METALLO-HYDROLASE"/>
    <property type="match status" value="1"/>
</dbReference>
<name>A0A498R9F1_9FIRM</name>
<dbReference type="PANTHER" id="PTHR42967">
    <property type="entry name" value="METAL DEPENDENT HYDROLASE"/>
    <property type="match status" value="1"/>
</dbReference>
<dbReference type="InterPro" id="IPR036866">
    <property type="entry name" value="RibonucZ/Hydroxyglut_hydro"/>
</dbReference>
<gene>
    <name evidence="1" type="ORF">LUCI_2890</name>
</gene>
<reference evidence="1 2" key="1">
    <citation type="submission" date="2018-06" db="EMBL/GenBank/DDBJ databases">
        <authorList>
            <person name="Strepis N."/>
        </authorList>
    </citation>
    <scope>NUCLEOTIDE SEQUENCE [LARGE SCALE GENOMIC DNA]</scope>
    <source>
        <strain evidence="1">LUCI</strain>
    </source>
</reference>
<dbReference type="AlphaFoldDB" id="A0A498R9F1"/>
<dbReference type="Proteomes" id="UP000277811">
    <property type="component" value="Unassembled WGS sequence"/>
</dbReference>
<dbReference type="Pfam" id="PF13483">
    <property type="entry name" value="Lactamase_B_3"/>
    <property type="match status" value="1"/>
</dbReference>
<evidence type="ECO:0000313" key="2">
    <source>
        <dbReference type="Proteomes" id="UP000277811"/>
    </source>
</evidence>
<dbReference type="SUPFAM" id="SSF56281">
    <property type="entry name" value="Metallo-hydrolase/oxidoreductase"/>
    <property type="match status" value="1"/>
</dbReference>